<dbReference type="Proteomes" id="UP001218218">
    <property type="component" value="Unassembled WGS sequence"/>
</dbReference>
<feature type="compositionally biased region" description="Basic residues" evidence="1">
    <location>
        <begin position="316"/>
        <end position="329"/>
    </location>
</feature>
<feature type="region of interest" description="Disordered" evidence="1">
    <location>
        <begin position="315"/>
        <end position="363"/>
    </location>
</feature>
<accession>A0AAD7EQ08</accession>
<dbReference type="AlphaFoldDB" id="A0AAD7EQ08"/>
<comment type="caution">
    <text evidence="2">The sequence shown here is derived from an EMBL/GenBank/DDBJ whole genome shotgun (WGS) entry which is preliminary data.</text>
</comment>
<name>A0AAD7EQ08_9AGAR</name>
<dbReference type="EMBL" id="JARIHO010000022">
    <property type="protein sequence ID" value="KAJ7343867.1"/>
    <property type="molecule type" value="Genomic_DNA"/>
</dbReference>
<sequence length="363" mass="40449">MAPTTKELMERAKRRRTELQNAPPSSSTPSSPVFPATPSLPTPPAFNLDPVSGPFSVSPAANNAPNFNIRGISMAQLKNFGERELKRAPSKDERDTLQALWTLQVRDQLSKLTRNTTESWTPSSALEKASRRSIYSLFLLPNLQLYSGTLVDVLLLAMRAVNTPDLPNADSIHADELGTWLGEEISQARYAIKKKIIENARLNVAELAAELLSLVHAHHVPATLGLYMRLALLRRHIGLKHNANSFWGKVDQEMETFREGGSQDFVDLMQVIYEDDVREFGDPSTTGHTVKSFTDPNFTCPQWLRELFAVAPQVKRLPKQKGKNRKRKRSVTDVDENTGDNVRQNVDVQDAEGEGQPGAGEED</sequence>
<keyword evidence="3" id="KW-1185">Reference proteome</keyword>
<feature type="compositionally biased region" description="Low complexity" evidence="1">
    <location>
        <begin position="22"/>
        <end position="37"/>
    </location>
</feature>
<feature type="region of interest" description="Disordered" evidence="1">
    <location>
        <begin position="1"/>
        <end position="47"/>
    </location>
</feature>
<evidence type="ECO:0000313" key="3">
    <source>
        <dbReference type="Proteomes" id="UP001218218"/>
    </source>
</evidence>
<protein>
    <submittedName>
        <fullName evidence="2">Uncharacterized protein</fullName>
    </submittedName>
</protein>
<proteinExistence type="predicted"/>
<evidence type="ECO:0000256" key="1">
    <source>
        <dbReference type="SAM" id="MobiDB-lite"/>
    </source>
</evidence>
<evidence type="ECO:0000313" key="2">
    <source>
        <dbReference type="EMBL" id="KAJ7343867.1"/>
    </source>
</evidence>
<reference evidence="2" key="1">
    <citation type="submission" date="2023-03" db="EMBL/GenBank/DDBJ databases">
        <title>Massive genome expansion in bonnet fungi (Mycena s.s.) driven by repeated elements and novel gene families across ecological guilds.</title>
        <authorList>
            <consortium name="Lawrence Berkeley National Laboratory"/>
            <person name="Harder C.B."/>
            <person name="Miyauchi S."/>
            <person name="Viragh M."/>
            <person name="Kuo A."/>
            <person name="Thoen E."/>
            <person name="Andreopoulos B."/>
            <person name="Lu D."/>
            <person name="Skrede I."/>
            <person name="Drula E."/>
            <person name="Henrissat B."/>
            <person name="Morin E."/>
            <person name="Kohler A."/>
            <person name="Barry K."/>
            <person name="LaButti K."/>
            <person name="Morin E."/>
            <person name="Salamov A."/>
            <person name="Lipzen A."/>
            <person name="Mereny Z."/>
            <person name="Hegedus B."/>
            <person name="Baldrian P."/>
            <person name="Stursova M."/>
            <person name="Weitz H."/>
            <person name="Taylor A."/>
            <person name="Grigoriev I.V."/>
            <person name="Nagy L.G."/>
            <person name="Martin F."/>
            <person name="Kauserud H."/>
        </authorList>
    </citation>
    <scope>NUCLEOTIDE SEQUENCE</scope>
    <source>
        <strain evidence="2">CBHHK002</strain>
    </source>
</reference>
<gene>
    <name evidence="2" type="ORF">DFH08DRAFT_1009002</name>
</gene>
<organism evidence="2 3">
    <name type="scientific">Mycena albidolilacea</name>
    <dbReference type="NCBI Taxonomy" id="1033008"/>
    <lineage>
        <taxon>Eukaryota</taxon>
        <taxon>Fungi</taxon>
        <taxon>Dikarya</taxon>
        <taxon>Basidiomycota</taxon>
        <taxon>Agaricomycotina</taxon>
        <taxon>Agaricomycetes</taxon>
        <taxon>Agaricomycetidae</taxon>
        <taxon>Agaricales</taxon>
        <taxon>Marasmiineae</taxon>
        <taxon>Mycenaceae</taxon>
        <taxon>Mycena</taxon>
    </lineage>
</organism>